<evidence type="ECO:0000259" key="3">
    <source>
        <dbReference type="Pfam" id="PF03448"/>
    </source>
</evidence>
<name>A0AA95EZ56_9BACL</name>
<proteinExistence type="predicted"/>
<gene>
    <name evidence="4" type="ORF">P0Y55_09115</name>
</gene>
<dbReference type="InterPro" id="IPR011002">
    <property type="entry name" value="FliG_a-hlx"/>
</dbReference>
<accession>A0AA95EZ56</accession>
<reference evidence="4" key="1">
    <citation type="submission" date="2023-03" db="EMBL/GenBank/DDBJ databases">
        <title>Andean soil-derived lignocellulolytic bacterial consortium as a source of novel taxa and putative plastic-active enzymes.</title>
        <authorList>
            <person name="Diaz-Garcia L."/>
            <person name="Chuvochina M."/>
            <person name="Feuerriegel G."/>
            <person name="Bunk B."/>
            <person name="Sproer C."/>
            <person name="Streit W.R."/>
            <person name="Rodriguez L.M."/>
            <person name="Overmann J."/>
            <person name="Jimenez D.J."/>
        </authorList>
    </citation>
    <scope>NUCLEOTIDE SEQUENCE</scope>
    <source>
        <strain evidence="4">MAG 2441</strain>
    </source>
</reference>
<keyword evidence="1" id="KW-0175">Coiled coil</keyword>
<dbReference type="SUPFAM" id="SSF158791">
    <property type="entry name" value="MgtE N-terminal domain-like"/>
    <property type="match status" value="1"/>
</dbReference>
<dbReference type="AlphaFoldDB" id="A0AA95EZ56"/>
<keyword evidence="2" id="KW-1133">Transmembrane helix</keyword>
<dbReference type="Pfam" id="PF03448">
    <property type="entry name" value="MgtE_N"/>
    <property type="match status" value="1"/>
</dbReference>
<protein>
    <submittedName>
        <fullName evidence="4">FliG C-terminal domain-containing protein</fullName>
    </submittedName>
</protein>
<evidence type="ECO:0000313" key="4">
    <source>
        <dbReference type="EMBL" id="WEK56188.1"/>
    </source>
</evidence>
<dbReference type="InterPro" id="IPR006668">
    <property type="entry name" value="Mg_transptr_MgtE_intracell_dom"/>
</dbReference>
<keyword evidence="2" id="KW-0812">Transmembrane</keyword>
<feature type="domain" description="Magnesium transporter MgtE intracellular" evidence="3">
    <location>
        <begin position="113"/>
        <end position="195"/>
    </location>
</feature>
<evidence type="ECO:0000313" key="5">
    <source>
        <dbReference type="Proteomes" id="UP001178662"/>
    </source>
</evidence>
<keyword evidence="5" id="KW-1185">Reference proteome</keyword>
<keyword evidence="2" id="KW-0472">Membrane</keyword>
<dbReference type="Proteomes" id="UP001178662">
    <property type="component" value="Chromosome"/>
</dbReference>
<dbReference type="SUPFAM" id="SSF48029">
    <property type="entry name" value="FliG"/>
    <property type="match status" value="1"/>
</dbReference>
<feature type="coiled-coil region" evidence="1">
    <location>
        <begin position="78"/>
        <end position="126"/>
    </location>
</feature>
<sequence length="302" mass="33093">MANADVEKSSSGFERFLFFVTPILFTAILVAVLLFMFNPDWRNSALEFGNKIPVVKSILPNPSIESTEVVRTDDELTVNNAKEKVDELKVTINNQEAALTKATEEAVSNQKKIEELQAQLDLLTKDTNAEAISTEAYKERIVTLANMYAKMTPSKAAPIFENMTLEEAALILGEMTDTVRGKVLEKMTPKRAADVTIKLKDSDTVDNREIAALQARIAELELSSGQGSDQLDTTEINRTFSAMTPVKAASLLLQLATTSQSRVLHILGVLDNASRSSILTAMADEDKKTTAMLVSKLIPITP</sequence>
<evidence type="ECO:0000256" key="1">
    <source>
        <dbReference type="SAM" id="Coils"/>
    </source>
</evidence>
<organism evidence="4 5">
    <name type="scientific">Candidatus Cohnella colombiensis</name>
    <dbReference type="NCBI Taxonomy" id="3121368"/>
    <lineage>
        <taxon>Bacteria</taxon>
        <taxon>Bacillati</taxon>
        <taxon>Bacillota</taxon>
        <taxon>Bacilli</taxon>
        <taxon>Bacillales</taxon>
        <taxon>Paenibacillaceae</taxon>
        <taxon>Cohnella</taxon>
    </lineage>
</organism>
<dbReference type="EMBL" id="CP119317">
    <property type="protein sequence ID" value="WEK56188.1"/>
    <property type="molecule type" value="Genomic_DNA"/>
</dbReference>
<feature type="transmembrane region" description="Helical" evidence="2">
    <location>
        <begin position="16"/>
        <end position="37"/>
    </location>
</feature>
<dbReference type="Gene3D" id="1.10.220.30">
    <property type="match status" value="1"/>
</dbReference>
<evidence type="ECO:0000256" key="2">
    <source>
        <dbReference type="SAM" id="Phobius"/>
    </source>
</evidence>